<protein>
    <submittedName>
        <fullName evidence="1">Uncharacterized protein</fullName>
    </submittedName>
</protein>
<name>A0A0H5RJ59_9EUKA</name>
<organism evidence="1">
    <name type="scientific">Spongospora subterranea</name>
    <dbReference type="NCBI Taxonomy" id="70186"/>
    <lineage>
        <taxon>Eukaryota</taxon>
        <taxon>Sar</taxon>
        <taxon>Rhizaria</taxon>
        <taxon>Endomyxa</taxon>
        <taxon>Phytomyxea</taxon>
        <taxon>Plasmodiophorida</taxon>
        <taxon>Plasmodiophoridae</taxon>
        <taxon>Spongospora</taxon>
    </lineage>
</organism>
<evidence type="ECO:0000313" key="1">
    <source>
        <dbReference type="EMBL" id="CRZ08739.1"/>
    </source>
</evidence>
<accession>A0A0H5RJ59</accession>
<dbReference type="AlphaFoldDB" id="A0A0H5RJ59"/>
<reference evidence="1" key="1">
    <citation type="submission" date="2015-04" db="EMBL/GenBank/DDBJ databases">
        <title>The genome sequence of the plant pathogenic Rhizarian Plasmodiophora brassicae reveals insights in its biotrophic life cycle and the origin of chitin synthesis.</title>
        <authorList>
            <person name="Schwelm A."/>
            <person name="Fogelqvist J."/>
            <person name="Knaust A."/>
            <person name="Julke S."/>
            <person name="Lilja T."/>
            <person name="Dhandapani V."/>
            <person name="Bonilla-Rosso G."/>
            <person name="Karlsson M."/>
            <person name="Shevchenko A."/>
            <person name="Choi S.R."/>
            <person name="Kim H.G."/>
            <person name="Park J.Y."/>
            <person name="Lim Y.P."/>
            <person name="Ludwig-Muller J."/>
            <person name="Dixelius C."/>
        </authorList>
    </citation>
    <scope>NUCLEOTIDE SEQUENCE</scope>
    <source>
        <tissue evidence="1">Potato root galls</tissue>
    </source>
</reference>
<sequence length="143" mass="16530">MMNDSVKILNCSHRQLQRNSNTIITDVVETFLCRSRARRWPLSLRASNVSGAFDIRIVWDDLSARQLFQVWARDDRLITMMDSRQSAINLMFELLHDTDCYSISLLNADCPIQPRVHLENTRRDASNIAHELLTIAMSSICIH</sequence>
<dbReference type="EMBL" id="HACM01008297">
    <property type="protein sequence ID" value="CRZ08739.1"/>
    <property type="molecule type" value="Transcribed_RNA"/>
</dbReference>
<proteinExistence type="predicted"/>